<keyword evidence="2" id="KW-1185">Reference proteome</keyword>
<evidence type="ECO:0000313" key="1">
    <source>
        <dbReference type="EMBL" id="KAH7667081.1"/>
    </source>
</evidence>
<dbReference type="EMBL" id="CM037022">
    <property type="protein sequence ID" value="KAH7667081.1"/>
    <property type="molecule type" value="Genomic_DNA"/>
</dbReference>
<comment type="caution">
    <text evidence="1">The sequence shown here is derived from an EMBL/GenBank/DDBJ whole genome shotgun (WGS) entry which is preliminary data.</text>
</comment>
<dbReference type="Proteomes" id="UP000827976">
    <property type="component" value="Chromosome 12"/>
</dbReference>
<accession>A0ACB7V1Q2</accession>
<organism evidence="1 2">
    <name type="scientific">Dioscorea alata</name>
    <name type="common">Purple yam</name>
    <dbReference type="NCBI Taxonomy" id="55571"/>
    <lineage>
        <taxon>Eukaryota</taxon>
        <taxon>Viridiplantae</taxon>
        <taxon>Streptophyta</taxon>
        <taxon>Embryophyta</taxon>
        <taxon>Tracheophyta</taxon>
        <taxon>Spermatophyta</taxon>
        <taxon>Magnoliopsida</taxon>
        <taxon>Liliopsida</taxon>
        <taxon>Dioscoreales</taxon>
        <taxon>Dioscoreaceae</taxon>
        <taxon>Dioscorea</taxon>
    </lineage>
</organism>
<reference evidence="2" key="1">
    <citation type="journal article" date="2022" name="Nat. Commun.">
        <title>Chromosome evolution and the genetic basis of agronomically important traits in greater yam.</title>
        <authorList>
            <person name="Bredeson J.V."/>
            <person name="Lyons J.B."/>
            <person name="Oniyinde I.O."/>
            <person name="Okereke N.R."/>
            <person name="Kolade O."/>
            <person name="Nnabue I."/>
            <person name="Nwadili C.O."/>
            <person name="Hribova E."/>
            <person name="Parker M."/>
            <person name="Nwogha J."/>
            <person name="Shu S."/>
            <person name="Carlson J."/>
            <person name="Kariba R."/>
            <person name="Muthemba S."/>
            <person name="Knop K."/>
            <person name="Barton G.J."/>
            <person name="Sherwood A.V."/>
            <person name="Lopez-Montes A."/>
            <person name="Asiedu R."/>
            <person name="Jamnadass R."/>
            <person name="Muchugi A."/>
            <person name="Goodstein D."/>
            <person name="Egesi C.N."/>
            <person name="Featherston J."/>
            <person name="Asfaw A."/>
            <person name="Simpson G.G."/>
            <person name="Dolezel J."/>
            <person name="Hendre P.S."/>
            <person name="Van Deynze A."/>
            <person name="Kumar P.L."/>
            <person name="Obidiegwu J.E."/>
            <person name="Bhattacharjee R."/>
            <person name="Rokhsar D.S."/>
        </authorList>
    </citation>
    <scope>NUCLEOTIDE SEQUENCE [LARGE SCALE GENOMIC DNA]</scope>
    <source>
        <strain evidence="2">cv. TDa95/00328</strain>
    </source>
</reference>
<evidence type="ECO:0000313" key="2">
    <source>
        <dbReference type="Proteomes" id="UP000827976"/>
    </source>
</evidence>
<proteinExistence type="predicted"/>
<gene>
    <name evidence="1" type="ORF">IHE45_12G036700</name>
</gene>
<sequence length="738" mass="84323">MTHTTKGKLIEPLYKPFDDQDKVLDGISISRHYPIYSKNSEKSIRYLGNDFNEWTSIPVIFREIDEVTPTYFRKRKGQHVILLNPYESTPSDLNLDTLGHWVITDPTASIWARRAPFHYYTLYPLKYKRWAFEVTRRSAETLKMAGILGPVTISTSPYGFDSSIAKTITGTWCLKTNTFVTPFGELGISLWDLRCIEGLPIIGKFYEEYVPPNRILYSKEVYPSILKDLFNIYQWIDNSTATKIGKVTYVQWPDFFCKSPQGKRRLGDDRVCPVSQASKQCKLATFLCIWLCCFVMPCRSSFIRPEVFVIAAKLAKEKKLSLAPAVLACICTNLDIIISQRKGSHYISIPFPCYYFYGWITSHFPGTYSRRMALKIPNMGYILRVGGMHLHSRIAWGGFLKDIQVSKHPQDTGLKSGSKFYIPSHKRAGRPLYLYAQQWSTHLHTSLKTIYNNLNEQDNPPQRKRDVSSPMEQFLLNMTSYIRILHMTMITIPPLLDVNPPVESPQVEAVPFAQTIPEDSTPKATFADDNPSSKCSFKHEEHCATRTTFMNPSHPQSSDKNHVLQAAHEYESLREEIIKHHKTTMLLGVNTSATRDKVFEVLDIAKLVQDMKDKEKNPHMQEKNKLKASARVIEGKKLAIMVTTQSIDEAKMRLAQTQKKLQELEAQREKLKAQEEEDIYLINSSLGLLKSIGLIEEVDKSLAIIVEKLEALGGSDDSHLSSSLEQLLANYERLKSQL</sequence>
<name>A0ACB7V1Q2_DIOAL</name>
<protein>
    <submittedName>
        <fullName evidence="1">Aminotransferase-like plant mobile domain-containing protein</fullName>
    </submittedName>
</protein>